<evidence type="ECO:0000259" key="8">
    <source>
        <dbReference type="PROSITE" id="PS50110"/>
    </source>
</evidence>
<reference evidence="10 13" key="2">
    <citation type="submission" date="2016-01" db="EMBL/GenBank/DDBJ databases">
        <authorList>
            <person name="Varghese N."/>
        </authorList>
    </citation>
    <scope>NUCLEOTIDE SEQUENCE [LARGE SCALE GENOMIC DNA]</scope>
    <source>
        <strain evidence="10 13">HL-91</strain>
    </source>
</reference>
<feature type="domain" description="Response regulatory" evidence="8">
    <location>
        <begin position="2"/>
        <end position="116"/>
    </location>
</feature>
<evidence type="ECO:0000313" key="12">
    <source>
        <dbReference type="Proteomes" id="UP000050413"/>
    </source>
</evidence>
<dbReference type="AlphaFoldDB" id="A0A0N8K8U6"/>
<dbReference type="InterPro" id="IPR001789">
    <property type="entry name" value="Sig_transdc_resp-reg_receiver"/>
</dbReference>
<dbReference type="Gene3D" id="1.10.10.10">
    <property type="entry name" value="Winged helix-like DNA-binding domain superfamily/Winged helix DNA-binding domain"/>
    <property type="match status" value="1"/>
</dbReference>
<evidence type="ECO:0000313" key="13">
    <source>
        <dbReference type="Proteomes" id="UP000182045"/>
    </source>
</evidence>
<dbReference type="SMART" id="SM00862">
    <property type="entry name" value="Trans_reg_C"/>
    <property type="match status" value="1"/>
</dbReference>
<evidence type="ECO:0000256" key="1">
    <source>
        <dbReference type="ARBA" id="ARBA00022553"/>
    </source>
</evidence>
<dbReference type="Proteomes" id="UP000050413">
    <property type="component" value="Unassembled WGS sequence"/>
</dbReference>
<protein>
    <submittedName>
        <fullName evidence="11">Two-component system, cell cycle response regulator CtrA</fullName>
    </submittedName>
</protein>
<keyword evidence="2" id="KW-0902">Two-component regulatory system</keyword>
<keyword evidence="4 7" id="KW-0238">DNA-binding</keyword>
<proteinExistence type="predicted"/>
<dbReference type="SMART" id="SM00448">
    <property type="entry name" value="REC"/>
    <property type="match status" value="1"/>
</dbReference>
<dbReference type="GO" id="GO:0005829">
    <property type="term" value="C:cytosol"/>
    <property type="evidence" value="ECO:0007669"/>
    <property type="project" value="TreeGrafter"/>
</dbReference>
<keyword evidence="1 6" id="KW-0597">Phosphoprotein</keyword>
<sequence>MKVLVVEDDGLMAQAIAAMLFKAHFNVTIVNDAPSALDMITEFSFDAVLLDLRLKRESGLDVLRKARERGVKFPMLVLSGDLEMDSKLAAFAAGADDYITKPFKIAELSARIQAVVRRTNGHVRNTIEVGPLVMDMDSRTVLANGKEVPLTFREYALLEALALRKGRTLEKETLLSLLYGGIDEPNVKIIDVFICKLRKKLSDALDGDCPIHTVWGHGYILRDQSGVDDMQLVG</sequence>
<dbReference type="GO" id="GO:0000156">
    <property type="term" value="F:phosphorelay response regulator activity"/>
    <property type="evidence" value="ECO:0007669"/>
    <property type="project" value="TreeGrafter"/>
</dbReference>
<name>A0A0N8K8U6_9RHOB</name>
<dbReference type="InterPro" id="IPR011006">
    <property type="entry name" value="CheY-like_superfamily"/>
</dbReference>
<evidence type="ECO:0000313" key="10">
    <source>
        <dbReference type="EMBL" id="CUX82154.1"/>
    </source>
</evidence>
<dbReference type="OrthoDB" id="9802426at2"/>
<evidence type="ECO:0000256" key="4">
    <source>
        <dbReference type="ARBA" id="ARBA00023125"/>
    </source>
</evidence>
<dbReference type="PROSITE" id="PS51755">
    <property type="entry name" value="OMPR_PHOB"/>
    <property type="match status" value="1"/>
</dbReference>
<dbReference type="RefSeq" id="WP_072246370.1">
    <property type="nucleotide sequence ID" value="NZ_FBYC01000004.1"/>
</dbReference>
<dbReference type="GO" id="GO:0032993">
    <property type="term" value="C:protein-DNA complex"/>
    <property type="evidence" value="ECO:0007669"/>
    <property type="project" value="TreeGrafter"/>
</dbReference>
<evidence type="ECO:0000256" key="6">
    <source>
        <dbReference type="PROSITE-ProRule" id="PRU00169"/>
    </source>
</evidence>
<evidence type="ECO:0000256" key="7">
    <source>
        <dbReference type="PROSITE-ProRule" id="PRU01091"/>
    </source>
</evidence>
<dbReference type="PANTHER" id="PTHR48111:SF22">
    <property type="entry name" value="REGULATOR OF RPOS"/>
    <property type="match status" value="1"/>
</dbReference>
<reference evidence="11 12" key="1">
    <citation type="submission" date="2015-09" db="EMBL/GenBank/DDBJ databases">
        <title>Identification and resolution of microdiversity through metagenomic sequencing of parallel consortia.</title>
        <authorList>
            <person name="Nelson W.C."/>
            <person name="Romine M.F."/>
            <person name="Lindemann S.R."/>
        </authorList>
    </citation>
    <scope>NUCLEOTIDE SEQUENCE [LARGE SCALE GENOMIC DNA]</scope>
    <source>
        <strain evidence="11">HL-91</strain>
    </source>
</reference>
<keyword evidence="3" id="KW-0805">Transcription regulation</keyword>
<dbReference type="FunFam" id="1.10.10.10:FF:000052">
    <property type="entry name" value="Cell cycle response regulator"/>
    <property type="match status" value="1"/>
</dbReference>
<dbReference type="InterPro" id="IPR039420">
    <property type="entry name" value="WalR-like"/>
</dbReference>
<dbReference type="InterPro" id="IPR036388">
    <property type="entry name" value="WH-like_DNA-bd_sf"/>
</dbReference>
<evidence type="ECO:0000256" key="5">
    <source>
        <dbReference type="ARBA" id="ARBA00023163"/>
    </source>
</evidence>
<keyword evidence="5" id="KW-0804">Transcription</keyword>
<gene>
    <name evidence="11" type="primary">ctrA</name>
    <name evidence="10" type="ORF">Ga0058931_2199</name>
    <name evidence="11" type="ORF">HLUCCA05_02370</name>
</gene>
<evidence type="ECO:0000256" key="2">
    <source>
        <dbReference type="ARBA" id="ARBA00023012"/>
    </source>
</evidence>
<comment type="caution">
    <text evidence="11">The sequence shown here is derived from an EMBL/GenBank/DDBJ whole genome shotgun (WGS) entry which is preliminary data.</text>
</comment>
<dbReference type="Gene3D" id="3.40.50.2300">
    <property type="match status" value="1"/>
</dbReference>
<dbReference type="Pfam" id="PF00486">
    <property type="entry name" value="Trans_reg_C"/>
    <property type="match status" value="1"/>
</dbReference>
<dbReference type="GO" id="GO:0006355">
    <property type="term" value="P:regulation of DNA-templated transcription"/>
    <property type="evidence" value="ECO:0007669"/>
    <property type="project" value="InterPro"/>
</dbReference>
<accession>A0A0N8K8U6</accession>
<dbReference type="GO" id="GO:0000976">
    <property type="term" value="F:transcription cis-regulatory region binding"/>
    <property type="evidence" value="ECO:0007669"/>
    <property type="project" value="TreeGrafter"/>
</dbReference>
<dbReference type="PANTHER" id="PTHR48111">
    <property type="entry name" value="REGULATOR OF RPOS"/>
    <property type="match status" value="1"/>
</dbReference>
<dbReference type="CDD" id="cd00383">
    <property type="entry name" value="trans_reg_C"/>
    <property type="match status" value="1"/>
</dbReference>
<dbReference type="Proteomes" id="UP000182045">
    <property type="component" value="Unassembled WGS sequence"/>
</dbReference>
<feature type="modified residue" description="4-aspartylphosphate" evidence="6">
    <location>
        <position position="51"/>
    </location>
</feature>
<evidence type="ECO:0000256" key="3">
    <source>
        <dbReference type="ARBA" id="ARBA00023015"/>
    </source>
</evidence>
<feature type="DNA-binding region" description="OmpR/PhoB-type" evidence="7">
    <location>
        <begin position="124"/>
        <end position="223"/>
    </location>
</feature>
<dbReference type="EMBL" id="LJSG01000002">
    <property type="protein sequence ID" value="KPP95521.1"/>
    <property type="molecule type" value="Genomic_DNA"/>
</dbReference>
<evidence type="ECO:0000259" key="9">
    <source>
        <dbReference type="PROSITE" id="PS51755"/>
    </source>
</evidence>
<dbReference type="STRING" id="1666912.Ga0058931_2199"/>
<dbReference type="InterPro" id="IPR001867">
    <property type="entry name" value="OmpR/PhoB-type_DNA-bd"/>
</dbReference>
<dbReference type="EMBL" id="FBYC01000004">
    <property type="protein sequence ID" value="CUX82154.1"/>
    <property type="molecule type" value="Genomic_DNA"/>
</dbReference>
<dbReference type="SUPFAM" id="SSF52172">
    <property type="entry name" value="CheY-like"/>
    <property type="match status" value="1"/>
</dbReference>
<feature type="domain" description="OmpR/PhoB-type" evidence="9">
    <location>
        <begin position="124"/>
        <end position="223"/>
    </location>
</feature>
<keyword evidence="13" id="KW-1185">Reference proteome</keyword>
<organism evidence="11 12">
    <name type="scientific">Roseibaca calidilacus</name>
    <dbReference type="NCBI Taxonomy" id="1666912"/>
    <lineage>
        <taxon>Bacteria</taxon>
        <taxon>Pseudomonadati</taxon>
        <taxon>Pseudomonadota</taxon>
        <taxon>Alphaproteobacteria</taxon>
        <taxon>Rhodobacterales</taxon>
        <taxon>Paracoccaceae</taxon>
        <taxon>Roseinatronobacter</taxon>
    </lineage>
</organism>
<dbReference type="Pfam" id="PF00072">
    <property type="entry name" value="Response_reg"/>
    <property type="match status" value="1"/>
</dbReference>
<evidence type="ECO:0000313" key="11">
    <source>
        <dbReference type="EMBL" id="KPP95521.1"/>
    </source>
</evidence>
<dbReference type="Gene3D" id="6.10.250.690">
    <property type="match status" value="1"/>
</dbReference>
<dbReference type="PROSITE" id="PS50110">
    <property type="entry name" value="RESPONSE_REGULATORY"/>
    <property type="match status" value="1"/>
</dbReference>